<evidence type="ECO:0000313" key="2">
    <source>
        <dbReference type="Proteomes" id="UP001054945"/>
    </source>
</evidence>
<dbReference type="EMBL" id="BPLR01000964">
    <property type="protein sequence ID" value="GIY98768.1"/>
    <property type="molecule type" value="Genomic_DNA"/>
</dbReference>
<comment type="caution">
    <text evidence="1">The sequence shown here is derived from an EMBL/GenBank/DDBJ whole genome shotgun (WGS) entry which is preliminary data.</text>
</comment>
<proteinExistence type="predicted"/>
<reference evidence="1 2" key="1">
    <citation type="submission" date="2021-06" db="EMBL/GenBank/DDBJ databases">
        <title>Caerostris extrusa draft genome.</title>
        <authorList>
            <person name="Kono N."/>
            <person name="Arakawa K."/>
        </authorList>
    </citation>
    <scope>NUCLEOTIDE SEQUENCE [LARGE SCALE GENOMIC DNA]</scope>
</reference>
<sequence>MSLRVLGYPIQSGSMIPYDPDYTKKAFLQDNLFKALIWEDLCKASDSGKSSSKLREEVEGTLPNSNRFSLVVTPLSSDFIEEKEALKSKSMVLAESSEPLMMPD</sequence>
<evidence type="ECO:0000313" key="1">
    <source>
        <dbReference type="EMBL" id="GIY98768.1"/>
    </source>
</evidence>
<protein>
    <submittedName>
        <fullName evidence="1">Uncharacterized protein</fullName>
    </submittedName>
</protein>
<keyword evidence="2" id="KW-1185">Reference proteome</keyword>
<accession>A0AAV4XWS8</accession>
<gene>
    <name evidence="1" type="ORF">CEXT_279311</name>
</gene>
<dbReference type="Proteomes" id="UP001054945">
    <property type="component" value="Unassembled WGS sequence"/>
</dbReference>
<name>A0AAV4XWS8_CAEEX</name>
<organism evidence="1 2">
    <name type="scientific">Caerostris extrusa</name>
    <name type="common">Bark spider</name>
    <name type="synonym">Caerostris bankana</name>
    <dbReference type="NCBI Taxonomy" id="172846"/>
    <lineage>
        <taxon>Eukaryota</taxon>
        <taxon>Metazoa</taxon>
        <taxon>Ecdysozoa</taxon>
        <taxon>Arthropoda</taxon>
        <taxon>Chelicerata</taxon>
        <taxon>Arachnida</taxon>
        <taxon>Araneae</taxon>
        <taxon>Araneomorphae</taxon>
        <taxon>Entelegynae</taxon>
        <taxon>Araneoidea</taxon>
        <taxon>Araneidae</taxon>
        <taxon>Caerostris</taxon>
    </lineage>
</organism>
<dbReference type="AlphaFoldDB" id="A0AAV4XWS8"/>